<proteinExistence type="predicted"/>
<organism evidence="1 2">
    <name type="scientific">Streptomyces diastatochromogenes</name>
    <dbReference type="NCBI Taxonomy" id="42236"/>
    <lineage>
        <taxon>Bacteria</taxon>
        <taxon>Bacillati</taxon>
        <taxon>Actinomycetota</taxon>
        <taxon>Actinomycetes</taxon>
        <taxon>Kitasatosporales</taxon>
        <taxon>Streptomycetaceae</taxon>
        <taxon>Streptomyces</taxon>
    </lineage>
</organism>
<keyword evidence="2" id="KW-1185">Reference proteome</keyword>
<gene>
    <name evidence="1" type="ORF">BEK98_27025</name>
</gene>
<dbReference type="AlphaFoldDB" id="A0A233S9Q8"/>
<dbReference type="Proteomes" id="UP000215483">
    <property type="component" value="Unassembled WGS sequence"/>
</dbReference>
<evidence type="ECO:0000313" key="1">
    <source>
        <dbReference type="EMBL" id="OXY92423.1"/>
    </source>
</evidence>
<reference evidence="1 2" key="1">
    <citation type="submission" date="2016-07" db="EMBL/GenBank/DDBJ databases">
        <title>Draft genome of Streptomyces diastatochromogenes.</title>
        <authorList>
            <person name="Podduturi R."/>
            <person name="Lukassen M.B."/>
            <person name="Clausen N."/>
            <person name="Nielsen J.L."/>
            <person name="Jorgensen N.O."/>
        </authorList>
    </citation>
    <scope>NUCLEOTIDE SEQUENCE [LARGE SCALE GENOMIC DNA]</scope>
    <source>
        <strain evidence="1 2">DSM 40608</strain>
    </source>
</reference>
<accession>A0A233S9Q8</accession>
<dbReference type="EMBL" id="MCGQ01000023">
    <property type="protein sequence ID" value="OXY92423.1"/>
    <property type="molecule type" value="Genomic_DNA"/>
</dbReference>
<protein>
    <submittedName>
        <fullName evidence="1">Uncharacterized protein</fullName>
    </submittedName>
</protein>
<comment type="caution">
    <text evidence="1">The sequence shown here is derived from an EMBL/GenBank/DDBJ whole genome shotgun (WGS) entry which is preliminary data.</text>
</comment>
<sequence length="260" mass="28124">MAIEVRDFVRDSGREATILDVFDAAQLFSVTVDGPTAVVEPALPMFLRLPGPPLRRISFDAEFQLNECLAHLWAVAALTPAPVINRPEPGGLGTGVSASAALTELRAGVPGGSPEIFSSRPYGPPGEPTDGQGTQWWVQDLDAWTTRPWPELPDALAPSADSSGPYRARWSAPEPLFESVVVLGDRAWRSSPADLDHLGLEGRSTEIVARLGLQLSAVVWRLSPDLAQAWPVVVEPFPDVEQLRMVWLGLGPQLVKVLFP</sequence>
<name>A0A233S9Q8_STRDA</name>
<evidence type="ECO:0000313" key="2">
    <source>
        <dbReference type="Proteomes" id="UP000215483"/>
    </source>
</evidence>